<dbReference type="GeneID" id="24267440"/>
<dbReference type="AlphaFoldDB" id="A0A0D9QMC5"/>
<evidence type="ECO:0000313" key="2">
    <source>
        <dbReference type="Proteomes" id="UP000054561"/>
    </source>
</evidence>
<accession>A0A0D9QMC5</accession>
<gene>
    <name evidence="1" type="ORF">AK88_02126</name>
</gene>
<dbReference type="OrthoDB" id="333715at2759"/>
<dbReference type="OMA" id="FLKYWVR"/>
<keyword evidence="2" id="KW-1185">Reference proteome</keyword>
<reference evidence="1 2" key="1">
    <citation type="submission" date="2014-03" db="EMBL/GenBank/DDBJ databases">
        <title>The Genome Sequence of Plasmodium fragile nilgiri.</title>
        <authorList>
            <consortium name="The Broad Institute Genomics Platform"/>
            <consortium name="The Broad Institute Genome Sequencing Center for Infectious Disease"/>
            <person name="Neafsey D."/>
            <person name="Duraisingh M."/>
            <person name="Young S.K."/>
            <person name="Zeng Q."/>
            <person name="Gargeya S."/>
            <person name="Abouelleil A."/>
            <person name="Alvarado L."/>
            <person name="Chapman S.B."/>
            <person name="Gainer-Dewar J."/>
            <person name="Goldberg J."/>
            <person name="Griggs A."/>
            <person name="Gujja S."/>
            <person name="Hansen M."/>
            <person name="Howarth C."/>
            <person name="Imamovic A."/>
            <person name="Larimer J."/>
            <person name="Pearson M."/>
            <person name="Poon T.W."/>
            <person name="Priest M."/>
            <person name="Roberts A."/>
            <person name="Saif S."/>
            <person name="Shea T."/>
            <person name="Sykes S."/>
            <person name="Wortman J."/>
            <person name="Nusbaum C."/>
            <person name="Birren B."/>
        </authorList>
    </citation>
    <scope>NUCLEOTIDE SEQUENCE [LARGE SCALE GENOMIC DNA]</scope>
    <source>
        <strain evidence="2">nilgiri</strain>
    </source>
</reference>
<protein>
    <submittedName>
        <fullName evidence="1">Uncharacterized protein</fullName>
    </submittedName>
</protein>
<proteinExistence type="predicted"/>
<dbReference type="Proteomes" id="UP000054561">
    <property type="component" value="Unassembled WGS sequence"/>
</dbReference>
<evidence type="ECO:0000313" key="1">
    <source>
        <dbReference type="EMBL" id="KJP88179.1"/>
    </source>
</evidence>
<sequence length="98" mass="11722">MACVYVSCDDLPDQVTISTSCDETMERNILNKYKSFFNFVNTVKNKAEKEKALRYSQHLYLKHISRSNYNVKNNVDQIYDNKLFLKYWMRKKRPGARN</sequence>
<name>A0A0D9QMC5_PLAFR</name>
<dbReference type="VEuPathDB" id="PlasmoDB:AK88_02126"/>
<organism evidence="1 2">
    <name type="scientific">Plasmodium fragile</name>
    <dbReference type="NCBI Taxonomy" id="5857"/>
    <lineage>
        <taxon>Eukaryota</taxon>
        <taxon>Sar</taxon>
        <taxon>Alveolata</taxon>
        <taxon>Apicomplexa</taxon>
        <taxon>Aconoidasida</taxon>
        <taxon>Haemosporida</taxon>
        <taxon>Plasmodiidae</taxon>
        <taxon>Plasmodium</taxon>
        <taxon>Plasmodium (Plasmodium)</taxon>
    </lineage>
</organism>
<dbReference type="EMBL" id="KQ001664">
    <property type="protein sequence ID" value="KJP88179.1"/>
    <property type="molecule type" value="Genomic_DNA"/>
</dbReference>
<dbReference type="RefSeq" id="XP_012335183.1">
    <property type="nucleotide sequence ID" value="XM_012479760.1"/>
</dbReference>